<evidence type="ECO:0000259" key="13">
    <source>
        <dbReference type="Pfam" id="PF00593"/>
    </source>
</evidence>
<protein>
    <submittedName>
        <fullName evidence="15">TonB-dependent receptor</fullName>
    </submittedName>
</protein>
<keyword evidence="10 11" id="KW-0998">Cell outer membrane</keyword>
<evidence type="ECO:0000256" key="8">
    <source>
        <dbReference type="ARBA" id="ARBA00023136"/>
    </source>
</evidence>
<evidence type="ECO:0000256" key="12">
    <source>
        <dbReference type="RuleBase" id="RU003357"/>
    </source>
</evidence>
<evidence type="ECO:0000256" key="9">
    <source>
        <dbReference type="ARBA" id="ARBA00023170"/>
    </source>
</evidence>
<keyword evidence="9 15" id="KW-0675">Receptor</keyword>
<dbReference type="InterPro" id="IPR036942">
    <property type="entry name" value="Beta-barrel_TonB_sf"/>
</dbReference>
<dbReference type="Pfam" id="PF07715">
    <property type="entry name" value="Plug"/>
    <property type="match status" value="1"/>
</dbReference>
<evidence type="ECO:0000256" key="7">
    <source>
        <dbReference type="ARBA" id="ARBA00023077"/>
    </source>
</evidence>
<keyword evidence="3 11" id="KW-0813">Transport</keyword>
<evidence type="ECO:0000256" key="1">
    <source>
        <dbReference type="ARBA" id="ARBA00004571"/>
    </source>
</evidence>
<dbReference type="InterPro" id="IPR000531">
    <property type="entry name" value="Beta-barrel_TonB"/>
</dbReference>
<evidence type="ECO:0000259" key="14">
    <source>
        <dbReference type="Pfam" id="PF07715"/>
    </source>
</evidence>
<dbReference type="PANTHER" id="PTHR30069">
    <property type="entry name" value="TONB-DEPENDENT OUTER MEMBRANE RECEPTOR"/>
    <property type="match status" value="1"/>
</dbReference>
<comment type="similarity">
    <text evidence="2 11 12">Belongs to the TonB-dependent receptor family.</text>
</comment>
<reference evidence="15 16" key="1">
    <citation type="submission" date="2019-07" db="EMBL/GenBank/DDBJ databases">
        <title>Complete genome sequence of Comamonas sp. NLF 7-7 isolated from livestock.</title>
        <authorList>
            <person name="Kim D.H."/>
            <person name="Kim J.G."/>
        </authorList>
    </citation>
    <scope>NUCLEOTIDE SEQUENCE [LARGE SCALE GENOMIC DNA]</scope>
    <source>
        <strain evidence="15 16">NLF 7-7</strain>
    </source>
</reference>
<evidence type="ECO:0000256" key="5">
    <source>
        <dbReference type="ARBA" id="ARBA00022692"/>
    </source>
</evidence>
<keyword evidence="5 11" id="KW-0812">Transmembrane</keyword>
<evidence type="ECO:0000313" key="15">
    <source>
        <dbReference type="EMBL" id="QEA13616.1"/>
    </source>
</evidence>
<dbReference type="PROSITE" id="PS52016">
    <property type="entry name" value="TONB_DEPENDENT_REC_3"/>
    <property type="match status" value="1"/>
</dbReference>
<keyword evidence="7 12" id="KW-0798">TonB box</keyword>
<dbReference type="OrthoDB" id="183532at2"/>
<dbReference type="Gene3D" id="2.170.130.10">
    <property type="entry name" value="TonB-dependent receptor, plug domain"/>
    <property type="match status" value="1"/>
</dbReference>
<keyword evidence="16" id="KW-1185">Reference proteome</keyword>
<dbReference type="InterPro" id="IPR037066">
    <property type="entry name" value="Plug_dom_sf"/>
</dbReference>
<keyword evidence="6" id="KW-0732">Signal</keyword>
<keyword evidence="4 11" id="KW-1134">Transmembrane beta strand</keyword>
<dbReference type="EMBL" id="CP042344">
    <property type="protein sequence ID" value="QEA13616.1"/>
    <property type="molecule type" value="Genomic_DNA"/>
</dbReference>
<evidence type="ECO:0000256" key="6">
    <source>
        <dbReference type="ARBA" id="ARBA00022729"/>
    </source>
</evidence>
<gene>
    <name evidence="15" type="ORF">FOZ74_11580</name>
</gene>
<sequence length="728" mass="77441">MPAASPAALPGPLVPPTLSALRFDAAATPLECVCTGLRPRRGAVALAVLLACLWAAQALAQDAAASAALPVVSVTAKGYAASDAESPVATTVLTEEDLARKQAQNLGEALKGEPGLATASDSAQGQNPVIRGLQKDSVVLMVDGMRLNSAQPAGSIASSMGLALAERVEVVKGPASVLYGTGALGGAINVLLPQARFEPGVSLKAQLGYDSASRGKSGAAVLNASQGDHALMLGAALADYDDYRAPGGRQALTGYAAGSFIGQYRYRIDGQQQLRVSLQQQTDRDIWYVGSTKPHPLPTVGQLTTHSPRQTRRLAEVGYNRQGNGDQPLNLDVRLYRQEMQRSINARASLLGRDIVTNDVGFVTHGLDVRADWLVHPQHVLSIGLNTWRMAANPDSQSAAPPQFTQFTPSKPFTDGSLQATGLYAQDDMKFGALSVLAGLRYDSVRGNAVDMANHTVSTGLARSDGALSGSLGAVYEVTPLLRPFANLSRGFRAPDLRERYQSGARNDGYFWAGSPQLKPEHATQFELGLKGADATLDYSVSAWRMRVSDYITGMQLSSAAAQAACGAGPNATWCKQSVNLGHASLNGVEASLRWRFTPGQTLWAAYTRIRGTNGDLDEPLFMMPADSLTLGWEGRVAPAWTLDAAARLVRRQSRVATRFTHGTEDATPGYGVLDVGATWRYAKDQSLRLAIKNLADKRYHDHLAEGLPGMEALAPGRSLAVSWQGRF</sequence>
<evidence type="ECO:0000256" key="4">
    <source>
        <dbReference type="ARBA" id="ARBA00022452"/>
    </source>
</evidence>
<dbReference type="KEGG" id="cof:FOZ74_11580"/>
<dbReference type="InterPro" id="IPR039426">
    <property type="entry name" value="TonB-dep_rcpt-like"/>
</dbReference>
<evidence type="ECO:0000256" key="11">
    <source>
        <dbReference type="PROSITE-ProRule" id="PRU01360"/>
    </source>
</evidence>
<feature type="domain" description="TonB-dependent receptor-like beta-barrel" evidence="13">
    <location>
        <begin position="236"/>
        <end position="695"/>
    </location>
</feature>
<dbReference type="AlphaFoldDB" id="A0A5B8RVP9"/>
<dbReference type="GO" id="GO:0044718">
    <property type="term" value="P:siderophore transmembrane transport"/>
    <property type="evidence" value="ECO:0007669"/>
    <property type="project" value="TreeGrafter"/>
</dbReference>
<name>A0A5B8RVP9_9BURK</name>
<comment type="subcellular location">
    <subcellularLocation>
        <location evidence="1 11">Cell outer membrane</location>
        <topology evidence="1 11">Multi-pass membrane protein</topology>
    </subcellularLocation>
</comment>
<evidence type="ECO:0000313" key="16">
    <source>
        <dbReference type="Proteomes" id="UP000321199"/>
    </source>
</evidence>
<organism evidence="15 16">
    <name type="scientific">Comamonas flocculans</name>
    <dbReference type="NCBI Taxonomy" id="2597701"/>
    <lineage>
        <taxon>Bacteria</taxon>
        <taxon>Pseudomonadati</taxon>
        <taxon>Pseudomonadota</taxon>
        <taxon>Betaproteobacteria</taxon>
        <taxon>Burkholderiales</taxon>
        <taxon>Comamonadaceae</taxon>
        <taxon>Comamonas</taxon>
    </lineage>
</organism>
<evidence type="ECO:0000256" key="2">
    <source>
        <dbReference type="ARBA" id="ARBA00009810"/>
    </source>
</evidence>
<dbReference type="GO" id="GO:0015344">
    <property type="term" value="F:siderophore uptake transmembrane transporter activity"/>
    <property type="evidence" value="ECO:0007669"/>
    <property type="project" value="TreeGrafter"/>
</dbReference>
<dbReference type="InterPro" id="IPR012910">
    <property type="entry name" value="Plug_dom"/>
</dbReference>
<keyword evidence="8 11" id="KW-0472">Membrane</keyword>
<evidence type="ECO:0000256" key="10">
    <source>
        <dbReference type="ARBA" id="ARBA00023237"/>
    </source>
</evidence>
<dbReference type="Gene3D" id="2.40.170.20">
    <property type="entry name" value="TonB-dependent receptor, beta-barrel domain"/>
    <property type="match status" value="1"/>
</dbReference>
<dbReference type="CDD" id="cd01347">
    <property type="entry name" value="ligand_gated_channel"/>
    <property type="match status" value="1"/>
</dbReference>
<dbReference type="SUPFAM" id="SSF56935">
    <property type="entry name" value="Porins"/>
    <property type="match status" value="1"/>
</dbReference>
<dbReference type="Pfam" id="PF00593">
    <property type="entry name" value="TonB_dep_Rec_b-barrel"/>
    <property type="match status" value="1"/>
</dbReference>
<dbReference type="GO" id="GO:0009279">
    <property type="term" value="C:cell outer membrane"/>
    <property type="evidence" value="ECO:0007669"/>
    <property type="project" value="UniProtKB-SubCell"/>
</dbReference>
<dbReference type="RefSeq" id="WP_146913206.1">
    <property type="nucleotide sequence ID" value="NZ_CP042344.1"/>
</dbReference>
<proteinExistence type="inferred from homology"/>
<evidence type="ECO:0000256" key="3">
    <source>
        <dbReference type="ARBA" id="ARBA00022448"/>
    </source>
</evidence>
<accession>A0A5B8RVP9</accession>
<dbReference type="Proteomes" id="UP000321199">
    <property type="component" value="Chromosome"/>
</dbReference>
<feature type="domain" description="TonB-dependent receptor plug" evidence="14">
    <location>
        <begin position="84"/>
        <end position="187"/>
    </location>
</feature>
<dbReference type="PANTHER" id="PTHR30069:SF29">
    <property type="entry name" value="HEMOGLOBIN AND HEMOGLOBIN-HAPTOGLOBIN-BINDING PROTEIN 1-RELATED"/>
    <property type="match status" value="1"/>
</dbReference>